<dbReference type="InterPro" id="IPR001584">
    <property type="entry name" value="Integrase_cat-core"/>
</dbReference>
<evidence type="ECO:0000313" key="3">
    <source>
        <dbReference type="Proteomes" id="UP000585474"/>
    </source>
</evidence>
<keyword evidence="3" id="KW-1185">Reference proteome</keyword>
<organism evidence="2 3">
    <name type="scientific">Actinidia rufa</name>
    <dbReference type="NCBI Taxonomy" id="165716"/>
    <lineage>
        <taxon>Eukaryota</taxon>
        <taxon>Viridiplantae</taxon>
        <taxon>Streptophyta</taxon>
        <taxon>Embryophyta</taxon>
        <taxon>Tracheophyta</taxon>
        <taxon>Spermatophyta</taxon>
        <taxon>Magnoliopsida</taxon>
        <taxon>eudicotyledons</taxon>
        <taxon>Gunneridae</taxon>
        <taxon>Pentapetalae</taxon>
        <taxon>asterids</taxon>
        <taxon>Ericales</taxon>
        <taxon>Actinidiaceae</taxon>
        <taxon>Actinidia</taxon>
    </lineage>
</organism>
<dbReference type="InterPro" id="IPR002156">
    <property type="entry name" value="RNaseH_domain"/>
</dbReference>
<name>A0A7J0FQQ5_9ERIC</name>
<dbReference type="SUPFAM" id="SSF53098">
    <property type="entry name" value="Ribonuclease H-like"/>
    <property type="match status" value="2"/>
</dbReference>
<dbReference type="OrthoDB" id="120952at2759"/>
<dbReference type="AlphaFoldDB" id="A0A7J0FQQ5"/>
<proteinExistence type="predicted"/>
<dbReference type="GO" id="GO:0003676">
    <property type="term" value="F:nucleic acid binding"/>
    <property type="evidence" value="ECO:0007669"/>
    <property type="project" value="InterPro"/>
</dbReference>
<dbReference type="InterPro" id="IPR036397">
    <property type="entry name" value="RNaseH_sf"/>
</dbReference>
<evidence type="ECO:0000313" key="2">
    <source>
        <dbReference type="EMBL" id="GFZ01052.1"/>
    </source>
</evidence>
<feature type="domain" description="Integrase catalytic" evidence="1">
    <location>
        <begin position="124"/>
        <end position="298"/>
    </location>
</feature>
<dbReference type="GO" id="GO:0015074">
    <property type="term" value="P:DNA integration"/>
    <property type="evidence" value="ECO:0007669"/>
    <property type="project" value="InterPro"/>
</dbReference>
<sequence length="425" mass="48347">MTIKAQALANFIAEFTHDVPPKPEHGCGAGLAIQTPSGDQMEYAIRIGFKATNNEEAEYEALLARLKVTTKLGVECLDVFSDSQLVVDARTNLASTFDFISDKSIPLEFLPNPSSKVAKHICQAALDPTWIGEITTYLRDGTLHQISSKHAKYNTELPDFASSQESCTRDRSPKWIETKLFAKITEKNTRNFIWKNIIYRFGIPKVIISDNARQFNNNRIKQFCSDLAISHYFSSLGHLQANGQVEVTNQKILRNLKARLDKSKDEWVEDLPSILWAYHPMSRIPTGETPFSMVYGSESVIPVELGMLSFKISNFDKENNETELRLNLDLLDEKRERAKLCQAACKLQIAKYYNRRVKPRSFLPGELVLRKVTLSTKELNARKFGPTWEGPYKVVKVSKPGTYWLEDMSGKALPHPWNAEHLKKY</sequence>
<protein>
    <recommendedName>
        <fullName evidence="1">Integrase catalytic domain-containing protein</fullName>
    </recommendedName>
</protein>
<evidence type="ECO:0000259" key="1">
    <source>
        <dbReference type="PROSITE" id="PS50994"/>
    </source>
</evidence>
<accession>A0A7J0FQQ5</accession>
<dbReference type="Proteomes" id="UP000585474">
    <property type="component" value="Unassembled WGS sequence"/>
</dbReference>
<dbReference type="PROSITE" id="PS50994">
    <property type="entry name" value="INTEGRASE"/>
    <property type="match status" value="1"/>
</dbReference>
<dbReference type="Gene3D" id="3.30.420.10">
    <property type="entry name" value="Ribonuclease H-like superfamily/Ribonuclease H"/>
    <property type="match status" value="2"/>
</dbReference>
<dbReference type="PANTHER" id="PTHR48475">
    <property type="entry name" value="RIBONUCLEASE H"/>
    <property type="match status" value="1"/>
</dbReference>
<dbReference type="EMBL" id="BJWL01000014">
    <property type="protein sequence ID" value="GFZ01052.1"/>
    <property type="molecule type" value="Genomic_DNA"/>
</dbReference>
<dbReference type="PANTHER" id="PTHR48475:SF2">
    <property type="entry name" value="RIBONUCLEASE H"/>
    <property type="match status" value="1"/>
</dbReference>
<dbReference type="GO" id="GO:0004523">
    <property type="term" value="F:RNA-DNA hybrid ribonuclease activity"/>
    <property type="evidence" value="ECO:0007669"/>
    <property type="project" value="InterPro"/>
</dbReference>
<reference evidence="2 3" key="1">
    <citation type="submission" date="2019-07" db="EMBL/GenBank/DDBJ databases">
        <title>De Novo Assembly of kiwifruit Actinidia rufa.</title>
        <authorList>
            <person name="Sugita-Konishi S."/>
            <person name="Sato K."/>
            <person name="Mori E."/>
            <person name="Abe Y."/>
            <person name="Kisaki G."/>
            <person name="Hamano K."/>
            <person name="Suezawa K."/>
            <person name="Otani M."/>
            <person name="Fukuda T."/>
            <person name="Manabe T."/>
            <person name="Gomi K."/>
            <person name="Tabuchi M."/>
            <person name="Akimitsu K."/>
            <person name="Kataoka I."/>
        </authorList>
    </citation>
    <scope>NUCLEOTIDE SEQUENCE [LARGE SCALE GENOMIC DNA]</scope>
    <source>
        <strain evidence="3">cv. Fuchu</strain>
    </source>
</reference>
<gene>
    <name evidence="2" type="ORF">Acr_14g0006870</name>
</gene>
<dbReference type="Pfam" id="PF13456">
    <property type="entry name" value="RVT_3"/>
    <property type="match status" value="1"/>
</dbReference>
<comment type="caution">
    <text evidence="2">The sequence shown here is derived from an EMBL/GenBank/DDBJ whole genome shotgun (WGS) entry which is preliminary data.</text>
</comment>
<dbReference type="InterPro" id="IPR012337">
    <property type="entry name" value="RNaseH-like_sf"/>
</dbReference>